<gene>
    <name evidence="1" type="ORF">METZ01_LOCUS430368</name>
</gene>
<proteinExistence type="predicted"/>
<sequence length="90" mass="9870">MSSSISLFFIVTRIQESMKTSFQNTVAGVDSVVAARGGDLQILLNTVFLIGQPSQTIEWETFKNVQSMEDVNFSIPITLGDSHKGYKVLG</sequence>
<evidence type="ECO:0000313" key="1">
    <source>
        <dbReference type="EMBL" id="SVD77514.1"/>
    </source>
</evidence>
<evidence type="ECO:0008006" key="2">
    <source>
        <dbReference type="Google" id="ProtNLM"/>
    </source>
</evidence>
<dbReference type="EMBL" id="UINC01172437">
    <property type="protein sequence ID" value="SVD77514.1"/>
    <property type="molecule type" value="Genomic_DNA"/>
</dbReference>
<feature type="non-terminal residue" evidence="1">
    <location>
        <position position="90"/>
    </location>
</feature>
<accession>A0A382Y2V1</accession>
<protein>
    <recommendedName>
        <fullName evidence="2">MacB-like periplasmic core domain-containing protein</fullName>
    </recommendedName>
</protein>
<name>A0A382Y2V1_9ZZZZ</name>
<reference evidence="1" key="1">
    <citation type="submission" date="2018-05" db="EMBL/GenBank/DDBJ databases">
        <authorList>
            <person name="Lanie J.A."/>
            <person name="Ng W.-L."/>
            <person name="Kazmierczak K.M."/>
            <person name="Andrzejewski T.M."/>
            <person name="Davidsen T.M."/>
            <person name="Wayne K.J."/>
            <person name="Tettelin H."/>
            <person name="Glass J.I."/>
            <person name="Rusch D."/>
            <person name="Podicherti R."/>
            <person name="Tsui H.-C.T."/>
            <person name="Winkler M.E."/>
        </authorList>
    </citation>
    <scope>NUCLEOTIDE SEQUENCE</scope>
</reference>
<dbReference type="AlphaFoldDB" id="A0A382Y2V1"/>
<organism evidence="1">
    <name type="scientific">marine metagenome</name>
    <dbReference type="NCBI Taxonomy" id="408172"/>
    <lineage>
        <taxon>unclassified sequences</taxon>
        <taxon>metagenomes</taxon>
        <taxon>ecological metagenomes</taxon>
    </lineage>
</organism>